<dbReference type="EMBL" id="RIBZ01000078">
    <property type="protein sequence ID" value="RNG34301.1"/>
    <property type="molecule type" value="Genomic_DNA"/>
</dbReference>
<dbReference type="Proteomes" id="UP000275401">
    <property type="component" value="Unassembled WGS sequence"/>
</dbReference>
<evidence type="ECO:0000313" key="3">
    <source>
        <dbReference type="EMBL" id="RNG34301.1"/>
    </source>
</evidence>
<feature type="compositionally biased region" description="Polar residues" evidence="1">
    <location>
        <begin position="23"/>
        <end position="49"/>
    </location>
</feature>
<evidence type="ECO:0008006" key="5">
    <source>
        <dbReference type="Google" id="ProtNLM"/>
    </source>
</evidence>
<reference evidence="3 4" key="1">
    <citation type="submission" date="2018-11" db="EMBL/GenBank/DDBJ databases">
        <title>The Potential of Streptomyces as Biocontrol Agents against the Tomato grey mould, Botrytis cinerea (Gray mold) Frontiers in Microbiology.</title>
        <authorList>
            <person name="Li D."/>
        </authorList>
    </citation>
    <scope>NUCLEOTIDE SEQUENCE [LARGE SCALE GENOMIC DNA]</scope>
    <source>
        <strain evidence="3 4">NEAU-LD23</strain>
    </source>
</reference>
<evidence type="ECO:0000313" key="4">
    <source>
        <dbReference type="Proteomes" id="UP000275401"/>
    </source>
</evidence>
<organism evidence="3 4">
    <name type="scientific">Streptomyces botrytidirepellens</name>
    <dbReference type="NCBI Taxonomy" id="2486417"/>
    <lineage>
        <taxon>Bacteria</taxon>
        <taxon>Bacillati</taxon>
        <taxon>Actinomycetota</taxon>
        <taxon>Actinomycetes</taxon>
        <taxon>Kitasatosporales</taxon>
        <taxon>Streptomycetaceae</taxon>
        <taxon>Streptomyces</taxon>
    </lineage>
</organism>
<feature type="signal peptide" evidence="2">
    <location>
        <begin position="1"/>
        <end position="28"/>
    </location>
</feature>
<protein>
    <recommendedName>
        <fullName evidence="5">Lipoprotein</fullName>
    </recommendedName>
</protein>
<feature type="chain" id="PRO_5018111816" description="Lipoprotein" evidence="2">
    <location>
        <begin position="29"/>
        <end position="196"/>
    </location>
</feature>
<name>A0A3M8X013_9ACTN</name>
<keyword evidence="4" id="KW-1185">Reference proteome</keyword>
<accession>A0A3M8X013</accession>
<evidence type="ECO:0000256" key="2">
    <source>
        <dbReference type="SAM" id="SignalP"/>
    </source>
</evidence>
<evidence type="ECO:0000256" key="1">
    <source>
        <dbReference type="SAM" id="MobiDB-lite"/>
    </source>
</evidence>
<feature type="region of interest" description="Disordered" evidence="1">
    <location>
        <begin position="23"/>
        <end position="70"/>
    </location>
</feature>
<dbReference type="RefSeq" id="WP_123098885.1">
    <property type="nucleotide sequence ID" value="NZ_RIBZ01000078.1"/>
</dbReference>
<gene>
    <name evidence="3" type="ORF">EEJ42_05645</name>
</gene>
<dbReference type="AlphaFoldDB" id="A0A3M8X013"/>
<dbReference type="PROSITE" id="PS51257">
    <property type="entry name" value="PROKAR_LIPOPROTEIN"/>
    <property type="match status" value="1"/>
</dbReference>
<proteinExistence type="predicted"/>
<sequence length="196" mass="20671">MHVRTTTVTVLLAAAMLTACGSSDDTNAKTKTSPSAAKPTASESTAETSPETDEPYSFGTPMDWGNDAGSLTGTTTVLGYEQPISSVGSAAEETGEKGYVWGALEVKVCTDKGKLLVTNTDMTLAYKDGARVEASSSTWDDFPKPEFPIETEVRAGDCVRGKTVFPVPSDQRPEKAMYAPGGASEMIAEWTVPAKD</sequence>
<comment type="caution">
    <text evidence="3">The sequence shown here is derived from an EMBL/GenBank/DDBJ whole genome shotgun (WGS) entry which is preliminary data.</text>
</comment>
<keyword evidence="2" id="KW-0732">Signal</keyword>